<dbReference type="Proteomes" id="UP000249547">
    <property type="component" value="Unassembled WGS sequence"/>
</dbReference>
<dbReference type="Gene3D" id="1.20.1260.10">
    <property type="match status" value="1"/>
</dbReference>
<sequence>MATKATARSNARTAKTSKAKEDMPNSKFHALFVEELKDIYWAEKALTKALPKLMKAATSDQLKFAINDHLDQTREHVNRLEQIFQMLDRKAVAKKCEAMEGLIAEGNEVIEDTETDSMVRDCALIIACQKVEHYEIASYGSLRTLANIMGHSEIAHILESTLQEEKDTDSLLTNLAVTTVNEEAVSE</sequence>
<comment type="caution">
    <text evidence="2">The sequence shown here is derived from an EMBL/GenBank/DDBJ whole genome shotgun (WGS) entry which is preliminary data.</text>
</comment>
<organism evidence="2 3">
    <name type="scientific">Chitinophaga skermanii</name>
    <dbReference type="NCBI Taxonomy" id="331697"/>
    <lineage>
        <taxon>Bacteria</taxon>
        <taxon>Pseudomonadati</taxon>
        <taxon>Bacteroidota</taxon>
        <taxon>Chitinophagia</taxon>
        <taxon>Chitinophagales</taxon>
        <taxon>Chitinophagaceae</taxon>
        <taxon>Chitinophaga</taxon>
    </lineage>
</organism>
<feature type="region of interest" description="Disordered" evidence="1">
    <location>
        <begin position="1"/>
        <end position="21"/>
    </location>
</feature>
<dbReference type="AlphaFoldDB" id="A0A327QCM2"/>
<keyword evidence="3" id="KW-1185">Reference proteome</keyword>
<evidence type="ECO:0000313" key="3">
    <source>
        <dbReference type="Proteomes" id="UP000249547"/>
    </source>
</evidence>
<dbReference type="OrthoDB" id="9795056at2"/>
<dbReference type="Pfam" id="PF05974">
    <property type="entry name" value="DUF892"/>
    <property type="match status" value="1"/>
</dbReference>
<dbReference type="CDD" id="cd07909">
    <property type="entry name" value="YciF"/>
    <property type="match status" value="1"/>
</dbReference>
<dbReference type="PANTHER" id="PTHR30565">
    <property type="entry name" value="PROTEIN YCIF"/>
    <property type="match status" value="1"/>
</dbReference>
<accession>A0A327QCM2</accession>
<dbReference type="RefSeq" id="WP_111599264.1">
    <property type="nucleotide sequence ID" value="NZ_QLLL01000007.1"/>
</dbReference>
<dbReference type="SUPFAM" id="SSF47240">
    <property type="entry name" value="Ferritin-like"/>
    <property type="match status" value="1"/>
</dbReference>
<evidence type="ECO:0000256" key="1">
    <source>
        <dbReference type="SAM" id="MobiDB-lite"/>
    </source>
</evidence>
<feature type="compositionally biased region" description="Polar residues" evidence="1">
    <location>
        <begin position="1"/>
        <end position="16"/>
    </location>
</feature>
<dbReference type="InterPro" id="IPR010287">
    <property type="entry name" value="DUF892_YciF-like"/>
</dbReference>
<dbReference type="InterPro" id="IPR012347">
    <property type="entry name" value="Ferritin-like"/>
</dbReference>
<dbReference type="InterPro" id="IPR047114">
    <property type="entry name" value="YciF"/>
</dbReference>
<evidence type="ECO:0000313" key="2">
    <source>
        <dbReference type="EMBL" id="RAJ01628.1"/>
    </source>
</evidence>
<name>A0A327QCM2_9BACT</name>
<reference evidence="2 3" key="1">
    <citation type="submission" date="2018-06" db="EMBL/GenBank/DDBJ databases">
        <title>Genomic Encyclopedia of Archaeal and Bacterial Type Strains, Phase II (KMG-II): from individual species to whole genera.</title>
        <authorList>
            <person name="Goeker M."/>
        </authorList>
    </citation>
    <scope>NUCLEOTIDE SEQUENCE [LARGE SCALE GENOMIC DNA]</scope>
    <source>
        <strain evidence="2 3">DSM 23857</strain>
    </source>
</reference>
<dbReference type="EMBL" id="QLLL01000007">
    <property type="protein sequence ID" value="RAJ01628.1"/>
    <property type="molecule type" value="Genomic_DNA"/>
</dbReference>
<dbReference type="InterPro" id="IPR009078">
    <property type="entry name" value="Ferritin-like_SF"/>
</dbReference>
<gene>
    <name evidence="2" type="ORF">LX64_03845</name>
</gene>
<proteinExistence type="predicted"/>
<dbReference type="PANTHER" id="PTHR30565:SF9">
    <property type="entry name" value="PROTEIN YCIF"/>
    <property type="match status" value="1"/>
</dbReference>
<protein>
    <submittedName>
        <fullName evidence="2">Ferritin-like metal-binding protein YciE</fullName>
    </submittedName>
</protein>